<dbReference type="PANTHER" id="PTHR11040">
    <property type="entry name" value="ZINC/IRON TRANSPORTER"/>
    <property type="match status" value="1"/>
</dbReference>
<dbReference type="InterPro" id="IPR004698">
    <property type="entry name" value="Zn/Fe_permease_fun/pln"/>
</dbReference>
<evidence type="ECO:0000256" key="7">
    <source>
        <dbReference type="ARBA" id="ARBA00023136"/>
    </source>
</evidence>
<dbReference type="OrthoDB" id="448280at2759"/>
<dbReference type="InParanoid" id="D8QWV7"/>
<feature type="transmembrane region" description="Helical" evidence="8">
    <location>
        <begin position="338"/>
        <end position="357"/>
    </location>
</feature>
<feature type="transmembrane region" description="Helical" evidence="8">
    <location>
        <begin position="94"/>
        <end position="115"/>
    </location>
</feature>
<dbReference type="GO" id="GO:0005385">
    <property type="term" value="F:zinc ion transmembrane transporter activity"/>
    <property type="evidence" value="ECO:0000318"/>
    <property type="project" value="GO_Central"/>
</dbReference>
<dbReference type="GO" id="GO:0005886">
    <property type="term" value="C:plasma membrane"/>
    <property type="evidence" value="ECO:0000318"/>
    <property type="project" value="GO_Central"/>
</dbReference>
<reference evidence="9 10" key="1">
    <citation type="journal article" date="2011" name="Science">
        <title>The Selaginella genome identifies genetic changes associated with the evolution of vascular plants.</title>
        <authorList>
            <person name="Banks J.A."/>
            <person name="Nishiyama T."/>
            <person name="Hasebe M."/>
            <person name="Bowman J.L."/>
            <person name="Gribskov M."/>
            <person name="dePamphilis C."/>
            <person name="Albert V.A."/>
            <person name="Aono N."/>
            <person name="Aoyama T."/>
            <person name="Ambrose B.A."/>
            <person name="Ashton N.W."/>
            <person name="Axtell M.J."/>
            <person name="Barker E."/>
            <person name="Barker M.S."/>
            <person name="Bennetzen J.L."/>
            <person name="Bonawitz N.D."/>
            <person name="Chapple C."/>
            <person name="Cheng C."/>
            <person name="Correa L.G."/>
            <person name="Dacre M."/>
            <person name="DeBarry J."/>
            <person name="Dreyer I."/>
            <person name="Elias M."/>
            <person name="Engstrom E.M."/>
            <person name="Estelle M."/>
            <person name="Feng L."/>
            <person name="Finet C."/>
            <person name="Floyd S.K."/>
            <person name="Frommer W.B."/>
            <person name="Fujita T."/>
            <person name="Gramzow L."/>
            <person name="Gutensohn M."/>
            <person name="Harholt J."/>
            <person name="Hattori M."/>
            <person name="Heyl A."/>
            <person name="Hirai T."/>
            <person name="Hiwatashi Y."/>
            <person name="Ishikawa M."/>
            <person name="Iwata M."/>
            <person name="Karol K.G."/>
            <person name="Koehler B."/>
            <person name="Kolukisaoglu U."/>
            <person name="Kubo M."/>
            <person name="Kurata T."/>
            <person name="Lalonde S."/>
            <person name="Li K."/>
            <person name="Li Y."/>
            <person name="Litt A."/>
            <person name="Lyons E."/>
            <person name="Manning G."/>
            <person name="Maruyama T."/>
            <person name="Michael T.P."/>
            <person name="Mikami K."/>
            <person name="Miyazaki S."/>
            <person name="Morinaga S."/>
            <person name="Murata T."/>
            <person name="Mueller-Roeber B."/>
            <person name="Nelson D.R."/>
            <person name="Obara M."/>
            <person name="Oguri Y."/>
            <person name="Olmstead R.G."/>
            <person name="Onodera N."/>
            <person name="Petersen B.L."/>
            <person name="Pils B."/>
            <person name="Prigge M."/>
            <person name="Rensing S.A."/>
            <person name="Riano-Pachon D.M."/>
            <person name="Roberts A.W."/>
            <person name="Sato Y."/>
            <person name="Scheller H.V."/>
            <person name="Schulz B."/>
            <person name="Schulz C."/>
            <person name="Shakirov E.V."/>
            <person name="Shibagaki N."/>
            <person name="Shinohara N."/>
            <person name="Shippen D.E."/>
            <person name="Soerensen I."/>
            <person name="Sotooka R."/>
            <person name="Sugimoto N."/>
            <person name="Sugita M."/>
            <person name="Sumikawa N."/>
            <person name="Tanurdzic M."/>
            <person name="Theissen G."/>
            <person name="Ulvskov P."/>
            <person name="Wakazuki S."/>
            <person name="Weng J.K."/>
            <person name="Willats W.W."/>
            <person name="Wipf D."/>
            <person name="Wolf P.G."/>
            <person name="Yang L."/>
            <person name="Zimmer A.D."/>
            <person name="Zhu Q."/>
            <person name="Mitros T."/>
            <person name="Hellsten U."/>
            <person name="Loque D."/>
            <person name="Otillar R."/>
            <person name="Salamov A."/>
            <person name="Schmutz J."/>
            <person name="Shapiro H."/>
            <person name="Lindquist E."/>
            <person name="Lucas S."/>
            <person name="Rokhsar D."/>
            <person name="Grigoriev I.V."/>
        </authorList>
    </citation>
    <scope>NUCLEOTIDE SEQUENCE [LARGE SCALE GENOMIC DNA]</scope>
</reference>
<dbReference type="EMBL" id="GL377568">
    <property type="protein sequence ID" value="EFJ35705.1"/>
    <property type="molecule type" value="Genomic_DNA"/>
</dbReference>
<feature type="transmembrane region" description="Helical" evidence="8">
    <location>
        <begin position="304"/>
        <end position="326"/>
    </location>
</feature>
<dbReference type="Proteomes" id="UP000001514">
    <property type="component" value="Unassembled WGS sequence"/>
</dbReference>
<feature type="transmembrane region" description="Helical" evidence="8">
    <location>
        <begin position="21"/>
        <end position="40"/>
    </location>
</feature>
<comment type="subcellular location">
    <subcellularLocation>
        <location evidence="1 8">Membrane</location>
        <topology evidence="1 8">Multi-pass membrane protein</topology>
    </subcellularLocation>
</comment>
<accession>D8QWV7</accession>
<comment type="similarity">
    <text evidence="2 8">Belongs to the ZIP transporter (TC 2.A.5) family.</text>
</comment>
<dbReference type="InterPro" id="IPR003689">
    <property type="entry name" value="ZIP"/>
</dbReference>
<dbReference type="GO" id="GO:0071577">
    <property type="term" value="P:zinc ion transmembrane transport"/>
    <property type="evidence" value="ECO:0000318"/>
    <property type="project" value="GO_Central"/>
</dbReference>
<evidence type="ECO:0000256" key="4">
    <source>
        <dbReference type="ARBA" id="ARBA00022692"/>
    </source>
</evidence>
<keyword evidence="7 8" id="KW-0472">Membrane</keyword>
<comment type="caution">
    <text evidence="8">Lacks conserved residue(s) required for the propagation of feature annotation.</text>
</comment>
<protein>
    <recommendedName>
        <fullName evidence="11">ZIP family transporter</fullName>
    </recommendedName>
</protein>
<evidence type="ECO:0000256" key="2">
    <source>
        <dbReference type="ARBA" id="ARBA00006939"/>
    </source>
</evidence>
<dbReference type="NCBIfam" id="TIGR00820">
    <property type="entry name" value="zip"/>
    <property type="match status" value="1"/>
</dbReference>
<sequence length="358" mass="38434">MCESDGDGGCRNEGEALFLKILAMVTILVTGVMGVALPLLGKRLTCLRTDRGFFLIAKALAAGVILATAFVHILPDAMLVLQSECLPEIPWKRFPFGGFIAMFSAMATLVVDLLSTGFFERRHHKHASSSSLEDQDLDVEAGAESNGSQPKLHIVGMHAHAASHSHSHPQGLHGKELGFEHLGHAHSASFSDEDDEFARIRHIIISQVLELGIITHSIIIGLSLGVSQSPCTIRPLLGALSFHQFFEGFALGGCISQAGFKPLSVVIMAVFFAITTPGGIAIGIGISEVYNPKSVKALVVEGVFYSVSAGILVYMALVNLIAADFLSKRMRCDHRLQTLSLLSLFTGATLMSLLAFWV</sequence>
<dbReference type="KEGG" id="smo:SELMODRAFT_230231"/>
<dbReference type="Pfam" id="PF02535">
    <property type="entry name" value="Zip"/>
    <property type="match status" value="1"/>
</dbReference>
<keyword evidence="6 8" id="KW-0406">Ion transport</keyword>
<dbReference type="PANTHER" id="PTHR11040:SF44">
    <property type="entry name" value="PROTEIN ZNTC-RELATED"/>
    <property type="match status" value="1"/>
</dbReference>
<evidence type="ECO:0000256" key="1">
    <source>
        <dbReference type="ARBA" id="ARBA00004141"/>
    </source>
</evidence>
<evidence type="ECO:0000256" key="5">
    <source>
        <dbReference type="ARBA" id="ARBA00022989"/>
    </source>
</evidence>
<evidence type="ECO:0000313" key="9">
    <source>
        <dbReference type="EMBL" id="EFJ35705.1"/>
    </source>
</evidence>
<name>D8QWV7_SELML</name>
<proteinExistence type="inferred from homology"/>
<evidence type="ECO:0000256" key="3">
    <source>
        <dbReference type="ARBA" id="ARBA00022448"/>
    </source>
</evidence>
<evidence type="ECO:0000256" key="8">
    <source>
        <dbReference type="RuleBase" id="RU362088"/>
    </source>
</evidence>
<organism evidence="10">
    <name type="scientific">Selaginella moellendorffii</name>
    <name type="common">Spikemoss</name>
    <dbReference type="NCBI Taxonomy" id="88036"/>
    <lineage>
        <taxon>Eukaryota</taxon>
        <taxon>Viridiplantae</taxon>
        <taxon>Streptophyta</taxon>
        <taxon>Embryophyta</taxon>
        <taxon>Tracheophyta</taxon>
        <taxon>Lycopodiopsida</taxon>
        <taxon>Selaginellales</taxon>
        <taxon>Selaginellaceae</taxon>
        <taxon>Selaginella</taxon>
    </lineage>
</organism>
<keyword evidence="4 8" id="KW-0812">Transmembrane</keyword>
<evidence type="ECO:0008006" key="11">
    <source>
        <dbReference type="Google" id="ProtNLM"/>
    </source>
</evidence>
<dbReference type="STRING" id="88036.D8QWV7"/>
<dbReference type="OMA" id="HAHGHQD"/>
<keyword evidence="10" id="KW-1185">Reference proteome</keyword>
<keyword evidence="3 8" id="KW-0813">Transport</keyword>
<evidence type="ECO:0000313" key="10">
    <source>
        <dbReference type="Proteomes" id="UP000001514"/>
    </source>
</evidence>
<evidence type="ECO:0000256" key="6">
    <source>
        <dbReference type="ARBA" id="ARBA00023065"/>
    </source>
</evidence>
<dbReference type="AlphaFoldDB" id="D8QWV7"/>
<feature type="transmembrane region" description="Helical" evidence="8">
    <location>
        <begin position="52"/>
        <end position="74"/>
    </location>
</feature>
<gene>
    <name evidence="9" type="ORF">SELMODRAFT_230231</name>
</gene>
<feature type="transmembrane region" description="Helical" evidence="8">
    <location>
        <begin position="263"/>
        <end position="284"/>
    </location>
</feature>
<dbReference type="Gramene" id="EFJ35705">
    <property type="protein sequence ID" value="EFJ35705"/>
    <property type="gene ID" value="SELMODRAFT_230231"/>
</dbReference>
<keyword evidence="5 8" id="KW-1133">Transmembrane helix</keyword>
<dbReference type="eggNOG" id="KOG1558">
    <property type="taxonomic scope" value="Eukaryota"/>
</dbReference>
<dbReference type="HOGENOM" id="CLU_027089_3_0_1"/>